<evidence type="ECO:0000256" key="11">
    <source>
        <dbReference type="RuleBase" id="RU003656"/>
    </source>
</evidence>
<protein>
    <recommendedName>
        <fullName evidence="10">ATP synthase epsilon chain</fullName>
    </recommendedName>
    <alternativeName>
        <fullName evidence="10">ATP synthase F1 sector epsilon subunit</fullName>
    </alternativeName>
    <alternativeName>
        <fullName evidence="10">F-ATPase epsilon subunit</fullName>
    </alternativeName>
</protein>
<dbReference type="GO" id="GO:0045259">
    <property type="term" value="C:proton-transporting ATP synthase complex"/>
    <property type="evidence" value="ECO:0007669"/>
    <property type="project" value="UniProtKB-KW"/>
</dbReference>
<dbReference type="InterPro" id="IPR001469">
    <property type="entry name" value="ATP_synth_F1_dsu/esu"/>
</dbReference>
<evidence type="ECO:0000259" key="12">
    <source>
        <dbReference type="Pfam" id="PF02823"/>
    </source>
</evidence>
<dbReference type="EMBL" id="ASIV01000001">
    <property type="protein sequence ID" value="KEG21375.1"/>
    <property type="molecule type" value="Genomic_DNA"/>
</dbReference>
<dbReference type="Pfam" id="PF02823">
    <property type="entry name" value="ATP-synt_DE_N"/>
    <property type="match status" value="1"/>
</dbReference>
<dbReference type="InterPro" id="IPR020546">
    <property type="entry name" value="ATP_synth_F1_dsu/esu_N"/>
</dbReference>
<sequence>MEDKRAEHFLFELVSPEKLVFSEKIVSVVLPSASGYLTVMANHAPLVASLIPGSVRVVSSSREWLFAVGGGVVEITLSRCSLLAESVLAVDHFAFEELEQHIMNVRATLENALGERTGHTAEDFLHQLTRVCGVSTSA</sequence>
<dbReference type="STRING" id="1293911.H710_00324"/>
<keyword evidence="5 10" id="KW-0375">Hydrogen ion transport</keyword>
<evidence type="ECO:0000256" key="8">
    <source>
        <dbReference type="ARBA" id="ARBA00023196"/>
    </source>
</evidence>
<dbReference type="InterPro" id="IPR036771">
    <property type="entry name" value="ATPsynth_dsu/esu_N"/>
</dbReference>
<keyword evidence="8 10" id="KW-0139">CF(1)</keyword>
<comment type="similarity">
    <text evidence="3 10 11">Belongs to the ATPase epsilon chain family.</text>
</comment>
<comment type="caution">
    <text evidence="13">The sequence shown here is derived from an EMBL/GenBank/DDBJ whole genome shotgun (WGS) entry which is preliminary data.</text>
</comment>
<gene>
    <name evidence="10" type="primary">atpC</name>
    <name evidence="13" type="ORF">H710_00324</name>
</gene>
<comment type="subcellular location">
    <subcellularLocation>
        <location evidence="10">Cell membrane</location>
        <topology evidence="10">Peripheral membrane protein</topology>
    </subcellularLocation>
    <subcellularLocation>
        <location evidence="2">Endomembrane system</location>
        <topology evidence="2">Peripheral membrane protein</topology>
    </subcellularLocation>
</comment>
<evidence type="ECO:0000256" key="1">
    <source>
        <dbReference type="ARBA" id="ARBA00003543"/>
    </source>
</evidence>
<dbReference type="PATRIC" id="fig|1293911.3.peg.338"/>
<evidence type="ECO:0000256" key="10">
    <source>
        <dbReference type="HAMAP-Rule" id="MF_00530"/>
    </source>
</evidence>
<proteinExistence type="inferred from homology"/>
<dbReference type="Gene3D" id="2.60.15.10">
    <property type="entry name" value="F0F1 ATP synthase delta/epsilon subunit, N-terminal"/>
    <property type="match status" value="1"/>
</dbReference>
<dbReference type="GO" id="GO:0005886">
    <property type="term" value="C:plasma membrane"/>
    <property type="evidence" value="ECO:0007669"/>
    <property type="project" value="UniProtKB-SubCell"/>
</dbReference>
<dbReference type="HAMAP" id="MF_00530">
    <property type="entry name" value="ATP_synth_epsil_bac"/>
    <property type="match status" value="1"/>
</dbReference>
<evidence type="ECO:0000256" key="9">
    <source>
        <dbReference type="ARBA" id="ARBA00023310"/>
    </source>
</evidence>
<evidence type="ECO:0000313" key="14">
    <source>
        <dbReference type="Proteomes" id="UP000031740"/>
    </source>
</evidence>
<evidence type="ECO:0000313" key="13">
    <source>
        <dbReference type="EMBL" id="KEG21375.1"/>
    </source>
</evidence>
<reference evidence="13 14" key="1">
    <citation type="submission" date="2013-04" db="EMBL/GenBank/DDBJ databases">
        <title>The Genome Sequence of Bartonella bacilliformis Ver097.</title>
        <authorList>
            <consortium name="The Broad Institute Genomics Platform"/>
            <consortium name="The Broad Institute Genome Sequencing Center for Infectious Disease"/>
            <person name="Feldgarden M."/>
            <person name="Kirby J."/>
            <person name="Birtles R."/>
            <person name="Dasch G."/>
            <person name="Hendrix L."/>
            <person name="Koehler J."/>
            <person name="Walker B."/>
            <person name="Young S.K."/>
            <person name="Zeng Q."/>
            <person name="Gargeya S."/>
            <person name="Fitzgerald M."/>
            <person name="Haas B."/>
            <person name="Abouelleil A."/>
            <person name="Allen A.W."/>
            <person name="Alvarado L."/>
            <person name="Arachchi H.M."/>
            <person name="Berlin A.M."/>
            <person name="Chapman S.B."/>
            <person name="Gainer-Dewar J."/>
            <person name="Goldberg J."/>
            <person name="Griggs A."/>
            <person name="Gujja S."/>
            <person name="Hansen M."/>
            <person name="Howarth C."/>
            <person name="Imamovic A."/>
            <person name="Ireland A."/>
            <person name="Larimer J."/>
            <person name="McCowan C."/>
            <person name="Murphy C."/>
            <person name="Pearson M."/>
            <person name="Poon T.W."/>
            <person name="Priest M."/>
            <person name="Roberts A."/>
            <person name="Saif S."/>
            <person name="Shea T."/>
            <person name="Sisk P."/>
            <person name="Sykes S."/>
            <person name="Wortman J."/>
            <person name="Nusbaum C."/>
            <person name="Birren B."/>
        </authorList>
    </citation>
    <scope>NUCLEOTIDE SEQUENCE [LARGE SCALE GENOMIC DNA]</scope>
    <source>
        <strain evidence="13 14">Ver097</strain>
    </source>
</reference>
<organism evidence="13 14">
    <name type="scientific">Bartonella bacilliformis Ver097</name>
    <dbReference type="NCBI Taxonomy" id="1293911"/>
    <lineage>
        <taxon>Bacteria</taxon>
        <taxon>Pseudomonadati</taxon>
        <taxon>Pseudomonadota</taxon>
        <taxon>Alphaproteobacteria</taxon>
        <taxon>Hyphomicrobiales</taxon>
        <taxon>Bartonellaceae</taxon>
        <taxon>Bartonella</taxon>
    </lineage>
</organism>
<keyword evidence="4 10" id="KW-0813">Transport</keyword>
<comment type="function">
    <text evidence="1 10">Produces ATP from ADP in the presence of a proton gradient across the membrane.</text>
</comment>
<accession>A0A072R6J7</accession>
<dbReference type="Proteomes" id="UP000031740">
    <property type="component" value="Unassembled WGS sequence"/>
</dbReference>
<keyword evidence="9 10" id="KW-0066">ATP synthesis</keyword>
<dbReference type="PANTHER" id="PTHR13822:SF10">
    <property type="entry name" value="ATP SYNTHASE EPSILON CHAIN, CHLOROPLASTIC"/>
    <property type="match status" value="1"/>
</dbReference>
<evidence type="ECO:0000256" key="2">
    <source>
        <dbReference type="ARBA" id="ARBA00004184"/>
    </source>
</evidence>
<dbReference type="HOGENOM" id="CLU_084338_2_1_5"/>
<name>A0A072R6J7_BARBA</name>
<dbReference type="GO" id="GO:0046933">
    <property type="term" value="F:proton-transporting ATP synthase activity, rotational mechanism"/>
    <property type="evidence" value="ECO:0007669"/>
    <property type="project" value="UniProtKB-UniRule"/>
</dbReference>
<dbReference type="AlphaFoldDB" id="A0A072R6J7"/>
<comment type="subunit">
    <text evidence="10 11">F-type ATPases have 2 components, CF(1) - the catalytic core - and CF(0) - the membrane proton channel. CF(1) has five subunits: alpha(3), beta(3), gamma(1), delta(1), epsilon(1). CF(0) has three main subunits: a, b and c.</text>
</comment>
<dbReference type="SUPFAM" id="SSF51344">
    <property type="entry name" value="Epsilon subunit of F1F0-ATP synthase N-terminal domain"/>
    <property type="match status" value="1"/>
</dbReference>
<evidence type="ECO:0000256" key="7">
    <source>
        <dbReference type="ARBA" id="ARBA00023136"/>
    </source>
</evidence>
<keyword evidence="7 10" id="KW-0472">Membrane</keyword>
<feature type="domain" description="ATP synthase F1 complex delta/epsilon subunit N-terminal" evidence="12">
    <location>
        <begin position="11"/>
        <end position="86"/>
    </location>
</feature>
<dbReference type="RefSeq" id="WP_041849108.1">
    <property type="nucleotide sequence ID" value="NZ_KL503802.1"/>
</dbReference>
<keyword evidence="10" id="KW-1003">Cell membrane</keyword>
<dbReference type="GO" id="GO:0012505">
    <property type="term" value="C:endomembrane system"/>
    <property type="evidence" value="ECO:0007669"/>
    <property type="project" value="UniProtKB-SubCell"/>
</dbReference>
<dbReference type="CDD" id="cd12152">
    <property type="entry name" value="F1-ATPase_delta"/>
    <property type="match status" value="1"/>
</dbReference>
<keyword evidence="6 10" id="KW-0406">Ion transport</keyword>
<dbReference type="NCBIfam" id="TIGR01216">
    <property type="entry name" value="ATP_synt_epsi"/>
    <property type="match status" value="1"/>
</dbReference>
<evidence type="ECO:0000256" key="3">
    <source>
        <dbReference type="ARBA" id="ARBA00005712"/>
    </source>
</evidence>
<dbReference type="GO" id="GO:0005524">
    <property type="term" value="F:ATP binding"/>
    <property type="evidence" value="ECO:0007669"/>
    <property type="project" value="UniProtKB-UniRule"/>
</dbReference>
<evidence type="ECO:0000256" key="5">
    <source>
        <dbReference type="ARBA" id="ARBA00022781"/>
    </source>
</evidence>
<evidence type="ECO:0000256" key="4">
    <source>
        <dbReference type="ARBA" id="ARBA00022448"/>
    </source>
</evidence>
<evidence type="ECO:0000256" key="6">
    <source>
        <dbReference type="ARBA" id="ARBA00023065"/>
    </source>
</evidence>
<dbReference type="PANTHER" id="PTHR13822">
    <property type="entry name" value="ATP SYNTHASE DELTA/EPSILON CHAIN"/>
    <property type="match status" value="1"/>
</dbReference>